<dbReference type="SUPFAM" id="SSF53335">
    <property type="entry name" value="S-adenosyl-L-methionine-dependent methyltransferases"/>
    <property type="match status" value="1"/>
</dbReference>
<dbReference type="Pfam" id="PF04313">
    <property type="entry name" value="HSDR_N"/>
    <property type="match status" value="1"/>
</dbReference>
<evidence type="ECO:0000259" key="10">
    <source>
        <dbReference type="Pfam" id="PF12950"/>
    </source>
</evidence>
<comment type="caution">
    <text evidence="12">The sequence shown here is derived from an EMBL/GenBank/DDBJ whole genome shotgun (WGS) entry which is preliminary data.</text>
</comment>
<evidence type="ECO:0000256" key="4">
    <source>
        <dbReference type="ARBA" id="ARBA00022691"/>
    </source>
</evidence>
<feature type="domain" description="Restriction endonuclease type I HsdR N-terminal" evidence="8">
    <location>
        <begin position="61"/>
        <end position="139"/>
    </location>
</feature>
<feature type="domain" description="Type II methyltransferase M.TaqI-like" evidence="9">
    <location>
        <begin position="456"/>
        <end position="645"/>
    </location>
</feature>
<dbReference type="EC" id="2.1.1.72" evidence="1"/>
<evidence type="ECO:0000256" key="2">
    <source>
        <dbReference type="ARBA" id="ARBA00022603"/>
    </source>
</evidence>
<dbReference type="GO" id="GO:0032259">
    <property type="term" value="P:methylation"/>
    <property type="evidence" value="ECO:0007669"/>
    <property type="project" value="UniProtKB-KW"/>
</dbReference>
<dbReference type="InterPro" id="IPR002052">
    <property type="entry name" value="DNA_methylase_N6_adenine_CS"/>
</dbReference>
<dbReference type="PRINTS" id="PR00507">
    <property type="entry name" value="N12N6MTFRASE"/>
</dbReference>
<evidence type="ECO:0000313" key="14">
    <source>
        <dbReference type="Proteomes" id="UP001208912"/>
    </source>
</evidence>
<dbReference type="GO" id="GO:0009007">
    <property type="term" value="F:site-specific DNA-methyltransferase (adenine-specific) activity"/>
    <property type="evidence" value="ECO:0007669"/>
    <property type="project" value="UniProtKB-EC"/>
</dbReference>
<dbReference type="EMBL" id="JAMQPL010000001">
    <property type="protein sequence ID" value="MCW7529516.1"/>
    <property type="molecule type" value="Genomic_DNA"/>
</dbReference>
<evidence type="ECO:0000256" key="1">
    <source>
        <dbReference type="ARBA" id="ARBA00011900"/>
    </source>
</evidence>
<dbReference type="GO" id="GO:0003677">
    <property type="term" value="F:DNA binding"/>
    <property type="evidence" value="ECO:0007669"/>
    <property type="project" value="UniProtKB-KW"/>
</dbReference>
<protein>
    <recommendedName>
        <fullName evidence="1">site-specific DNA-methyltransferase (adenine-specific)</fullName>
        <ecNumber evidence="1">2.1.1.72</ecNumber>
    </recommendedName>
</protein>
<evidence type="ECO:0000256" key="7">
    <source>
        <dbReference type="ARBA" id="ARBA00047942"/>
    </source>
</evidence>
<evidence type="ECO:0000313" key="12">
    <source>
        <dbReference type="EMBL" id="MCW7529516.1"/>
    </source>
</evidence>
<dbReference type="GO" id="GO:0009035">
    <property type="term" value="F:type I site-specific deoxyribonuclease activity"/>
    <property type="evidence" value="ECO:0007669"/>
    <property type="project" value="UniProtKB-EC"/>
</dbReference>
<dbReference type="InterPro" id="IPR029063">
    <property type="entry name" value="SAM-dependent_MTases_sf"/>
</dbReference>
<dbReference type="Proteomes" id="UP001208912">
    <property type="component" value="Unassembled WGS sequence"/>
</dbReference>
<name>A0AAW5VGP5_9LEPT</name>
<dbReference type="GO" id="GO:0005524">
    <property type="term" value="F:ATP binding"/>
    <property type="evidence" value="ECO:0007669"/>
    <property type="project" value="UniProtKB-KW"/>
</dbReference>
<dbReference type="PANTHER" id="PTHR33841:SF1">
    <property type="entry name" value="DNA METHYLTRANSFERASE A"/>
    <property type="match status" value="1"/>
</dbReference>
<evidence type="ECO:0000256" key="3">
    <source>
        <dbReference type="ARBA" id="ARBA00022679"/>
    </source>
</evidence>
<feature type="domain" description="TaqI-like C-terminal specificity" evidence="10">
    <location>
        <begin position="762"/>
        <end position="928"/>
    </location>
</feature>
<dbReference type="PROSITE" id="PS00092">
    <property type="entry name" value="N6_MTASE"/>
    <property type="match status" value="1"/>
</dbReference>
<dbReference type="Proteomes" id="UP001208540">
    <property type="component" value="Unassembled WGS sequence"/>
</dbReference>
<evidence type="ECO:0000256" key="6">
    <source>
        <dbReference type="ARBA" id="ARBA00023125"/>
    </source>
</evidence>
<keyword evidence="3" id="KW-0808">Transferase</keyword>
<keyword evidence="2 12" id="KW-0489">Methyltransferase</keyword>
<evidence type="ECO:0000259" key="9">
    <source>
        <dbReference type="Pfam" id="PF07669"/>
    </source>
</evidence>
<dbReference type="InterPro" id="IPR011639">
    <property type="entry name" value="MethylTrfase_TaqI-like_dom"/>
</dbReference>
<sequence>MKENLLKLKELTDLFQSNLKEYKNAKYDEANTRTQFIDRFFELLDWDIANKQGFSESYKDVVREDKVIIEGKPKAPDYSFRVGGVRKFFLEAKKPSVNIKDEIEPAFQIRRYGYTAKLPLCVLTDFEEFAIYDTRIKPNKNDKAGVGRVFYCTFDEYEKNFEFIYNTFSKSAILKGSFDQFAVENKSKKGTSEVDKEFLSMIEGWRESLAKNLALRNQDLDVFSLNTAVQILIDRIIFLRIAEDRNMEKYGMLLEATKTSKENSDSAYTKFNQIFLNANSKYNSGLFHPEPWIQNLQVDDKVFQSIVSNLYYPECPYELSVMPIEILGNIYEQFLGKSIRLTSSHQAKVEEKEEVRKAGGVYYTPQYIVDYIIESTLGEKLEGLDLYSHPKLSLLDPACGSGSFLVGAYTFLLHQYLEAYTDPKRIDKALKTGLIYQVSANTYRLSITVKQTILLNHIYGVDIDPQAVEVTKLSLLLKLMEDENTESAEQLFKHSQVKLLPDLSGNIKCGNSLVDKDFYEDKNLSLFGKEEMRKVNTFDWKENFPKVFADGGFDVIVGNPPYVRQEILGEEFKTYAKKRFTTFAGTADLYVYFIEKALSLLHPKGIYSIIVANKWMRANYGENLRKFLKTKRIYKIIDFGDLPVFKSATTYPCILKLSNEKPKNLSVAQLKTLDFVSLKDAVKKNSYTVDLQSLEDKGWSLSNQKESALLDKIKKAGIPLGEYVEGKIYYGIKTGLNEAFVIDETTKNRLVAEDPKSAEVIKPFLEGKDIKRYAPLSPKKYVLFIPWHFPLHKDKSISGSSKKAEGEFKKIYPAIYNHLLKFKSKLENRNKAETGIRYEWYALQRCANTYFEEFEKEKIVFPDISTRGNFTFDVNNSYLVNTCYIIPQKDIFLLAIINSKLITWYYGKLTSTIRGGYYRWIHQYVSEIRIPKKNHESLFIELVNQLTNVIKDMENSKTDSDKKHLEHKAELLDKQIDALVYQLYGLDEEEIAIVEGAV</sequence>
<comment type="catalytic activity">
    <reaction evidence="7">
        <text>a 2'-deoxyadenosine in DNA + S-adenosyl-L-methionine = an N(6)-methyl-2'-deoxyadenosine in DNA + S-adenosyl-L-homocysteine + H(+)</text>
        <dbReference type="Rhea" id="RHEA:15197"/>
        <dbReference type="Rhea" id="RHEA-COMP:12418"/>
        <dbReference type="Rhea" id="RHEA-COMP:12419"/>
        <dbReference type="ChEBI" id="CHEBI:15378"/>
        <dbReference type="ChEBI" id="CHEBI:57856"/>
        <dbReference type="ChEBI" id="CHEBI:59789"/>
        <dbReference type="ChEBI" id="CHEBI:90615"/>
        <dbReference type="ChEBI" id="CHEBI:90616"/>
        <dbReference type="EC" id="2.1.1.72"/>
    </reaction>
</comment>
<dbReference type="GO" id="GO:0009307">
    <property type="term" value="P:DNA restriction-modification system"/>
    <property type="evidence" value="ECO:0007669"/>
    <property type="project" value="UniProtKB-KW"/>
</dbReference>
<evidence type="ECO:0000259" key="8">
    <source>
        <dbReference type="Pfam" id="PF04313"/>
    </source>
</evidence>
<evidence type="ECO:0000313" key="11">
    <source>
        <dbReference type="EMBL" id="MCW7525650.1"/>
    </source>
</evidence>
<dbReference type="PANTHER" id="PTHR33841">
    <property type="entry name" value="DNA METHYLTRANSFERASE YEEA-RELATED"/>
    <property type="match status" value="1"/>
</dbReference>
<organism evidence="12 13">
    <name type="scientific">Leptospira soteropolitanensis</name>
    <dbReference type="NCBI Taxonomy" id="2950025"/>
    <lineage>
        <taxon>Bacteria</taxon>
        <taxon>Pseudomonadati</taxon>
        <taxon>Spirochaetota</taxon>
        <taxon>Spirochaetia</taxon>
        <taxon>Leptospirales</taxon>
        <taxon>Leptospiraceae</taxon>
        <taxon>Leptospira</taxon>
    </lineage>
</organism>
<dbReference type="Pfam" id="PF07669">
    <property type="entry name" value="Eco57I"/>
    <property type="match status" value="1"/>
</dbReference>
<dbReference type="EMBL" id="JAMQPM010000001">
    <property type="protein sequence ID" value="MCW7525650.1"/>
    <property type="molecule type" value="Genomic_DNA"/>
</dbReference>
<dbReference type="Gene3D" id="3.90.1570.30">
    <property type="match status" value="1"/>
</dbReference>
<accession>A0AAW5VGP5</accession>
<keyword evidence="4" id="KW-0949">S-adenosyl-L-methionine</keyword>
<keyword evidence="5" id="KW-0680">Restriction system</keyword>
<keyword evidence="14" id="KW-1185">Reference proteome</keyword>
<dbReference type="InterPro" id="IPR050953">
    <property type="entry name" value="N4_N6_ade-DNA_methylase"/>
</dbReference>
<dbReference type="RefSeq" id="WP_265350950.1">
    <property type="nucleotide sequence ID" value="NZ_JAMQPL010000001.1"/>
</dbReference>
<evidence type="ECO:0000256" key="5">
    <source>
        <dbReference type="ARBA" id="ARBA00022747"/>
    </source>
</evidence>
<proteinExistence type="predicted"/>
<keyword evidence="6" id="KW-0238">DNA-binding</keyword>
<dbReference type="Gene3D" id="3.40.50.150">
    <property type="entry name" value="Vaccinia Virus protein VP39"/>
    <property type="match status" value="1"/>
</dbReference>
<dbReference type="InterPro" id="IPR025931">
    <property type="entry name" value="TaqI_C"/>
</dbReference>
<dbReference type="AlphaFoldDB" id="A0AAW5VGP5"/>
<evidence type="ECO:0000313" key="13">
    <source>
        <dbReference type="Proteomes" id="UP001208540"/>
    </source>
</evidence>
<reference evidence="12 14" key="1">
    <citation type="submission" date="2022-06" db="EMBL/GenBank/DDBJ databases">
        <title>Leptospira isolates from biofilms formed at urban environments.</title>
        <authorList>
            <person name="Ribeiro P.S."/>
            <person name="Sousa T."/>
            <person name="Carvalho N."/>
            <person name="Aburjaile F."/>
            <person name="Neves F."/>
            <person name="Oliveira D."/>
            <person name="Blanco L."/>
            <person name="Lima J."/>
            <person name="Costa F."/>
            <person name="Brenig B."/>
            <person name="Soares S."/>
            <person name="Ramos R."/>
            <person name="Goes-Neto A."/>
            <person name="Matiuzzi M."/>
            <person name="Azevedo V."/>
            <person name="Ristow P."/>
        </authorList>
    </citation>
    <scope>NUCLEOTIDE SEQUENCE</scope>
    <source>
        <strain evidence="11 14">VSF19</strain>
        <strain evidence="12">VSF20</strain>
    </source>
</reference>
<dbReference type="Pfam" id="PF12950">
    <property type="entry name" value="TaqI_C"/>
    <property type="match status" value="1"/>
</dbReference>
<dbReference type="InterPro" id="IPR007409">
    <property type="entry name" value="Restrct_endonuc_type1_HsdR_N"/>
</dbReference>
<gene>
    <name evidence="11" type="ORF">ND861_04765</name>
    <name evidence="12" type="ORF">ND862_04760</name>
</gene>